<dbReference type="Proteomes" id="UP000765509">
    <property type="component" value="Unassembled WGS sequence"/>
</dbReference>
<sequence>MFKDRPMLEAHLLNFRCPISRIINQGVVERRRRIVDFPTNPYGEEVTVVGHKIGQLQSSSPSHPPPRTFQSQIIPSAPRNFQPILATVPSSFHQPPPNPSTARSLALASQMRPSPIPPPTIFQPMASTSNHSIA</sequence>
<feature type="region of interest" description="Disordered" evidence="1">
    <location>
        <begin position="87"/>
        <end position="110"/>
    </location>
</feature>
<name>A0A9Q3GQ71_9BASI</name>
<evidence type="ECO:0000256" key="1">
    <source>
        <dbReference type="SAM" id="MobiDB-lite"/>
    </source>
</evidence>
<evidence type="ECO:0000313" key="2">
    <source>
        <dbReference type="EMBL" id="MBW0475000.1"/>
    </source>
</evidence>
<gene>
    <name evidence="2" type="ORF">O181_014715</name>
</gene>
<feature type="region of interest" description="Disordered" evidence="1">
    <location>
        <begin position="54"/>
        <end position="73"/>
    </location>
</feature>
<comment type="caution">
    <text evidence="2">The sequence shown here is derived from an EMBL/GenBank/DDBJ whole genome shotgun (WGS) entry which is preliminary data.</text>
</comment>
<evidence type="ECO:0000313" key="3">
    <source>
        <dbReference type="Proteomes" id="UP000765509"/>
    </source>
</evidence>
<proteinExistence type="predicted"/>
<accession>A0A9Q3GQ71</accession>
<organism evidence="2 3">
    <name type="scientific">Austropuccinia psidii MF-1</name>
    <dbReference type="NCBI Taxonomy" id="1389203"/>
    <lineage>
        <taxon>Eukaryota</taxon>
        <taxon>Fungi</taxon>
        <taxon>Dikarya</taxon>
        <taxon>Basidiomycota</taxon>
        <taxon>Pucciniomycotina</taxon>
        <taxon>Pucciniomycetes</taxon>
        <taxon>Pucciniales</taxon>
        <taxon>Sphaerophragmiaceae</taxon>
        <taxon>Austropuccinia</taxon>
    </lineage>
</organism>
<reference evidence="2" key="1">
    <citation type="submission" date="2021-03" db="EMBL/GenBank/DDBJ databases">
        <title>Draft genome sequence of rust myrtle Austropuccinia psidii MF-1, a brazilian biotype.</title>
        <authorList>
            <person name="Quecine M.C."/>
            <person name="Pachon D.M.R."/>
            <person name="Bonatelli M.L."/>
            <person name="Correr F.H."/>
            <person name="Franceschini L.M."/>
            <person name="Leite T.F."/>
            <person name="Margarido G.R.A."/>
            <person name="Almeida C.A."/>
            <person name="Ferrarezi J.A."/>
            <person name="Labate C.A."/>
        </authorList>
    </citation>
    <scope>NUCLEOTIDE SEQUENCE</scope>
    <source>
        <strain evidence="2">MF-1</strain>
    </source>
</reference>
<protein>
    <submittedName>
        <fullName evidence="2">Uncharacterized protein</fullName>
    </submittedName>
</protein>
<keyword evidence="3" id="KW-1185">Reference proteome</keyword>
<dbReference type="EMBL" id="AVOT02003947">
    <property type="protein sequence ID" value="MBW0475000.1"/>
    <property type="molecule type" value="Genomic_DNA"/>
</dbReference>
<dbReference type="AlphaFoldDB" id="A0A9Q3GQ71"/>